<evidence type="ECO:0000313" key="2">
    <source>
        <dbReference type="EMBL" id="GMS89333.1"/>
    </source>
</evidence>
<dbReference type="SUPFAM" id="SSF48350">
    <property type="entry name" value="GTPase activation domain, GAP"/>
    <property type="match status" value="1"/>
</dbReference>
<dbReference type="GO" id="GO:0007165">
    <property type="term" value="P:signal transduction"/>
    <property type="evidence" value="ECO:0007669"/>
    <property type="project" value="InterPro"/>
</dbReference>
<gene>
    <name evidence="2" type="ORF">PENTCL1PPCAC_11508</name>
</gene>
<evidence type="ECO:0000259" key="1">
    <source>
        <dbReference type="PROSITE" id="PS50238"/>
    </source>
</evidence>
<name>A0AAV5T568_9BILA</name>
<comment type="caution">
    <text evidence="2">The sequence shown here is derived from an EMBL/GenBank/DDBJ whole genome shotgun (WGS) entry which is preliminary data.</text>
</comment>
<dbReference type="EMBL" id="BTSX01000003">
    <property type="protein sequence ID" value="GMS89333.1"/>
    <property type="molecule type" value="Genomic_DNA"/>
</dbReference>
<feature type="domain" description="Rho-GAP" evidence="1">
    <location>
        <begin position="247"/>
        <end position="462"/>
    </location>
</feature>
<evidence type="ECO:0000313" key="3">
    <source>
        <dbReference type="Proteomes" id="UP001432027"/>
    </source>
</evidence>
<dbReference type="InterPro" id="IPR052227">
    <property type="entry name" value="Arf-Rho-GAP_ANK-PH_domain"/>
</dbReference>
<dbReference type="PANTHER" id="PTHR45899">
    <property type="entry name" value="RHO GTPASE ACTIVATING PROTEIN AT 15B, ISOFORM C"/>
    <property type="match status" value="1"/>
</dbReference>
<dbReference type="GO" id="GO:0005737">
    <property type="term" value="C:cytoplasm"/>
    <property type="evidence" value="ECO:0007669"/>
    <property type="project" value="TreeGrafter"/>
</dbReference>
<dbReference type="Pfam" id="PF00620">
    <property type="entry name" value="RhoGAP"/>
    <property type="match status" value="1"/>
</dbReference>
<dbReference type="GO" id="GO:0005547">
    <property type="term" value="F:phosphatidylinositol-3,4,5-trisphosphate binding"/>
    <property type="evidence" value="ECO:0007669"/>
    <property type="project" value="TreeGrafter"/>
</dbReference>
<sequence length="463" mass="53449">MDPCPSPSTSCLISFCGRISMIGSRSRPFHPRKDAFLRLRGDVITIHKDEEHSQLLMPPLSIDNMVLVKRKDTVFKMYFTLDSSETIVRMKMEERIAEAFSFLLHESWRNRLGSGRSRCEEEEEWNALARGYTRKINNESWKREEGEGEEEKMQWRKTWMAISERRLLLLYEDGIKEEDIDLRKVISCCSNFDRLNCCEEAMKEKEREERQIVYSISLNIAHTQVIMMDSGEMKVVSTLRSMISHSISIPQTSLGTCRISKNDVPIVIEETIRFLNTDKRLSTRGIYRVSSKNITKNKLVEQMIHSPCTVFSLLNELGCESNGRDCVNGEYAKDEVTIVYMVCDGLRSFLRRMDSPLIPDVLHIPLFDAMCECSLGCRLEKVQSVIHSRRLPSIHRNTLSLILNHLREVAKRSDHNGMTTDNLARILAPCLFSSESSFEVVEDITPRVSSTLFLIENYHVLFI</sequence>
<accession>A0AAV5T568</accession>
<dbReference type="InterPro" id="IPR000198">
    <property type="entry name" value="RhoGAP_dom"/>
</dbReference>
<dbReference type="Gene3D" id="1.10.555.10">
    <property type="entry name" value="Rho GTPase activation protein"/>
    <property type="match status" value="1"/>
</dbReference>
<dbReference type="PROSITE" id="PS50238">
    <property type="entry name" value="RHOGAP"/>
    <property type="match status" value="1"/>
</dbReference>
<dbReference type="PANTHER" id="PTHR45899:SF2">
    <property type="entry name" value="RHO GTPASE ACTIVATING PROTEIN AT 15B, ISOFORM C"/>
    <property type="match status" value="1"/>
</dbReference>
<proteinExistence type="predicted"/>
<dbReference type="SMART" id="SM00324">
    <property type="entry name" value="RhoGAP"/>
    <property type="match status" value="1"/>
</dbReference>
<keyword evidence="3" id="KW-1185">Reference proteome</keyword>
<dbReference type="Proteomes" id="UP001432027">
    <property type="component" value="Unassembled WGS sequence"/>
</dbReference>
<protein>
    <recommendedName>
        <fullName evidence="1">Rho-GAP domain-containing protein</fullName>
    </recommendedName>
</protein>
<dbReference type="AlphaFoldDB" id="A0AAV5T568"/>
<reference evidence="2" key="1">
    <citation type="submission" date="2023-10" db="EMBL/GenBank/DDBJ databases">
        <title>Genome assembly of Pristionchus species.</title>
        <authorList>
            <person name="Yoshida K."/>
            <person name="Sommer R.J."/>
        </authorList>
    </citation>
    <scope>NUCLEOTIDE SEQUENCE</scope>
    <source>
        <strain evidence="2">RS0144</strain>
    </source>
</reference>
<organism evidence="2 3">
    <name type="scientific">Pristionchus entomophagus</name>
    <dbReference type="NCBI Taxonomy" id="358040"/>
    <lineage>
        <taxon>Eukaryota</taxon>
        <taxon>Metazoa</taxon>
        <taxon>Ecdysozoa</taxon>
        <taxon>Nematoda</taxon>
        <taxon>Chromadorea</taxon>
        <taxon>Rhabditida</taxon>
        <taxon>Rhabditina</taxon>
        <taxon>Diplogasteromorpha</taxon>
        <taxon>Diplogasteroidea</taxon>
        <taxon>Neodiplogasteridae</taxon>
        <taxon>Pristionchus</taxon>
    </lineage>
</organism>
<dbReference type="InterPro" id="IPR008936">
    <property type="entry name" value="Rho_GTPase_activation_prot"/>
</dbReference>